<dbReference type="Proteomes" id="UP000252182">
    <property type="component" value="Chromosome"/>
</dbReference>
<dbReference type="Pfam" id="PF05136">
    <property type="entry name" value="Phage_portal_2"/>
    <property type="match status" value="1"/>
</dbReference>
<dbReference type="KEGG" id="hyf:DTO96_102405"/>
<feature type="compositionally biased region" description="Basic residues" evidence="1">
    <location>
        <begin position="1"/>
        <end position="15"/>
    </location>
</feature>
<reference evidence="3" key="1">
    <citation type="submission" date="2018-07" db="EMBL/GenBank/DDBJ databases">
        <authorList>
            <person name="Kim H."/>
        </authorList>
    </citation>
    <scope>NUCLEOTIDE SEQUENCE [LARGE SCALE GENOMIC DNA]</scope>
    <source>
        <strain evidence="3">F02</strain>
    </source>
</reference>
<gene>
    <name evidence="2" type="ORF">DTO96_102405</name>
</gene>
<evidence type="ECO:0000256" key="1">
    <source>
        <dbReference type="SAM" id="MobiDB-lite"/>
    </source>
</evidence>
<protein>
    <recommendedName>
        <fullName evidence="4">Phage portal protein</fullName>
    </recommendedName>
</protein>
<proteinExistence type="predicted"/>
<feature type="region of interest" description="Disordered" evidence="1">
    <location>
        <begin position="1"/>
        <end position="32"/>
    </location>
</feature>
<dbReference type="GO" id="GO:0005198">
    <property type="term" value="F:structural molecule activity"/>
    <property type="evidence" value="ECO:0007669"/>
    <property type="project" value="InterPro"/>
</dbReference>
<dbReference type="AlphaFoldDB" id="A0A345DE62"/>
<dbReference type="InterPro" id="IPR006429">
    <property type="entry name" value="Phage_lambda_portal"/>
</dbReference>
<dbReference type="OrthoDB" id="622132at2"/>
<dbReference type="NCBIfam" id="TIGR01539">
    <property type="entry name" value="portal_lambda"/>
    <property type="match status" value="1"/>
</dbReference>
<dbReference type="GO" id="GO:0019068">
    <property type="term" value="P:virion assembly"/>
    <property type="evidence" value="ECO:0007669"/>
    <property type="project" value="InterPro"/>
</dbReference>
<accession>A0A345DE62</accession>
<evidence type="ECO:0000313" key="2">
    <source>
        <dbReference type="EMBL" id="AXF86650.1"/>
    </source>
</evidence>
<evidence type="ECO:0008006" key="4">
    <source>
        <dbReference type="Google" id="ProtNLM"/>
    </source>
</evidence>
<sequence>MSRRKINPKSARHAHAIQANSQYVEPPAPAHDASKSGRRLFNWRLGSSSAITELSAIGVARVRARDAYLNNPIARAVIDFMVSNLIGNGISPMPDFKDVTLRKKVIAVFESWSLDADLINGLDFYGMQTLIARTFLVAGECFIIHRLVETDSGVTYRVQAVEPEQVPFETRDLENGHSIVQGVEFDASGVRVAYWVRENLHDMSATTKRIEARFVSHVFKPMRPSQVRGVPFLANALVRLKQVDDFDDAVLERMKIANLFVGAIRRPDNYDEPAQTQMQPDAEYPMDDGDLPPLEMSPGAMLELGFGESIDFSNPPDAGMNYTEYMRWQYRTICAAFGVPYQVVMNDYADTNDRVMRVALNELSRSLTQLTENILVQKMCRPIRRWFFDQAILAGLLPSNKVEMRATRWIPQRKPYIHPVQDVQSLRLQNELGILPRSEISLQNGRDADSVDAQYKQDLEREQSLGLNFSSAHALLPSVDPGSNNSTAQNSGRTFFKARGIMPKTRSKK</sequence>
<organism evidence="2 3">
    <name type="scientific">Ephemeroptericola cinctiostellae</name>
    <dbReference type="NCBI Taxonomy" id="2268024"/>
    <lineage>
        <taxon>Bacteria</taxon>
        <taxon>Pseudomonadati</taxon>
        <taxon>Pseudomonadota</taxon>
        <taxon>Betaproteobacteria</taxon>
        <taxon>Burkholderiales</taxon>
        <taxon>Burkholderiaceae</taxon>
        <taxon>Ephemeroptericola</taxon>
    </lineage>
</organism>
<evidence type="ECO:0000313" key="3">
    <source>
        <dbReference type="Proteomes" id="UP000252182"/>
    </source>
</evidence>
<dbReference type="EMBL" id="CP031124">
    <property type="protein sequence ID" value="AXF86650.1"/>
    <property type="molecule type" value="Genomic_DNA"/>
</dbReference>
<dbReference type="RefSeq" id="WP_114563703.1">
    <property type="nucleotide sequence ID" value="NZ_CP031124.1"/>
</dbReference>
<name>A0A345DE62_9BURK</name>
<keyword evidence="3" id="KW-1185">Reference proteome</keyword>